<proteinExistence type="predicted"/>
<dbReference type="AlphaFoldDB" id="A0A8S3W208"/>
<evidence type="ECO:0000313" key="1">
    <source>
        <dbReference type="EMBL" id="CAG4936402.1"/>
    </source>
</evidence>
<dbReference type="EMBL" id="CAJQZP010000080">
    <property type="protein sequence ID" value="CAG4936402.1"/>
    <property type="molecule type" value="Genomic_DNA"/>
</dbReference>
<protein>
    <submittedName>
        <fullName evidence="1">(apollo) hypothetical protein</fullName>
    </submittedName>
</protein>
<organism evidence="1 2">
    <name type="scientific">Parnassius apollo</name>
    <name type="common">Apollo butterfly</name>
    <name type="synonym">Papilio apollo</name>
    <dbReference type="NCBI Taxonomy" id="110799"/>
    <lineage>
        <taxon>Eukaryota</taxon>
        <taxon>Metazoa</taxon>
        <taxon>Ecdysozoa</taxon>
        <taxon>Arthropoda</taxon>
        <taxon>Hexapoda</taxon>
        <taxon>Insecta</taxon>
        <taxon>Pterygota</taxon>
        <taxon>Neoptera</taxon>
        <taxon>Endopterygota</taxon>
        <taxon>Lepidoptera</taxon>
        <taxon>Glossata</taxon>
        <taxon>Ditrysia</taxon>
        <taxon>Papilionoidea</taxon>
        <taxon>Papilionidae</taxon>
        <taxon>Parnassiinae</taxon>
        <taxon>Parnassini</taxon>
        <taxon>Parnassius</taxon>
        <taxon>Parnassius</taxon>
    </lineage>
</organism>
<evidence type="ECO:0000313" key="2">
    <source>
        <dbReference type="Proteomes" id="UP000691718"/>
    </source>
</evidence>
<dbReference type="Proteomes" id="UP000691718">
    <property type="component" value="Unassembled WGS sequence"/>
</dbReference>
<keyword evidence="2" id="KW-1185">Reference proteome</keyword>
<name>A0A8S3W208_PARAO</name>
<sequence>MSSQSSLSDSEEEELLLLVSVLKRKRRIWVHEMNQKRRKLGENKLCLELQSHEDRFYTYFRMKPETFEYLHNLLEPHIKKKNTNYREAIPTKERLALCLM</sequence>
<comment type="caution">
    <text evidence="1">The sequence shown here is derived from an EMBL/GenBank/DDBJ whole genome shotgun (WGS) entry which is preliminary data.</text>
</comment>
<accession>A0A8S3W208</accession>
<gene>
    <name evidence="1" type="ORF">PAPOLLO_LOCUS1181</name>
</gene>
<reference evidence="1" key="1">
    <citation type="submission" date="2021-04" db="EMBL/GenBank/DDBJ databases">
        <authorList>
            <person name="Tunstrom K."/>
        </authorList>
    </citation>
    <scope>NUCLEOTIDE SEQUENCE</scope>
</reference>
<dbReference type="OrthoDB" id="6581217at2759"/>